<proteinExistence type="predicted"/>
<accession>A0A644Y3V9</accession>
<protein>
    <recommendedName>
        <fullName evidence="2">TonB-dependent receptor-like beta-barrel domain-containing protein</fullName>
    </recommendedName>
</protein>
<reference evidence="1" key="1">
    <citation type="submission" date="2019-08" db="EMBL/GenBank/DDBJ databases">
        <authorList>
            <person name="Kucharzyk K."/>
            <person name="Murdoch R.W."/>
            <person name="Higgins S."/>
            <person name="Loffler F."/>
        </authorList>
    </citation>
    <scope>NUCLEOTIDE SEQUENCE</scope>
</reference>
<name>A0A644Y3V9_9ZZZZ</name>
<dbReference type="AlphaFoldDB" id="A0A644Y3V9"/>
<sequence length="838" mass="94810">MVKESSGIYVADIYVIAGEPGSEIVSAYSVTGDDGRFVIKLSSELDSILIRTSKIGYAETKMLLANKNQEIELIVSPQTTNLREIVIRPEAVKRRGDTLDFYVQRFASVQDRSIGDVIRKLPGIEVRPSGHILYQGKAINEFMVENLDLMGGKYGGIVNNLSYDDVATVQILENHEPIRAKKEISDSDQAAINLKLKEGSKNKYLRSFSLGTGLYPILWNNEASIMQFALKKQTNIVYKGNNSGENIDGELTQFYGNRGERRGAGVLGIPGSIPPISNSRRYLYNNAHLISINRLYSISGYATLRVQGDYLSDMQKQSSSLNTSYVIGKDSMFLVSEKNRYRQSLNKASLSATYNHNSPSFFINNTIKGIAEWRGVSGVTTNISERQQSIDFKNLTLLNNFILFKVIKKNRLEIKSSIVIGNKNEDFTIENGINNVNYSQSLKQSSIYTVNEVVYGGGKNGLNYTFTAGVDFKSTGIESLLSIDMETADTLLNNFRLSDFAAYLSPNFTYRTRTFFFNFTLPLIYNNREKREKIKEYDNSFYSNPTLGIRYANLTNRFGLSLNLSRNHNKAEAGLLNRGYVLVNYRTLTKGGYINQEDLISSAYLSLNINRAEKLSSTYASIVLSERRSSYLIVADFNQMLMYRYLIPAPVKSLSFSSMITWSKGFDFFLRKIQLSPSYTMIESRQIQGGNDINNISSTLSASLNLDLRLWEESDVRYYLGWANSFSKSKSAEKEIASGTINSLSQSLSFQSVIIKNLSFKVFLEHRKLFNDNNIVPSTFFIDGDIIFKSRRAEYSVSLLNILNTKEYAIKYLSGFSNSENLYYLRPRSIMFTVRFRL</sequence>
<evidence type="ECO:0000313" key="1">
    <source>
        <dbReference type="EMBL" id="MPM23049.1"/>
    </source>
</evidence>
<gene>
    <name evidence="1" type="ORF">SDC9_69512</name>
</gene>
<comment type="caution">
    <text evidence="1">The sequence shown here is derived from an EMBL/GenBank/DDBJ whole genome shotgun (WGS) entry which is preliminary data.</text>
</comment>
<organism evidence="1">
    <name type="scientific">bioreactor metagenome</name>
    <dbReference type="NCBI Taxonomy" id="1076179"/>
    <lineage>
        <taxon>unclassified sequences</taxon>
        <taxon>metagenomes</taxon>
        <taxon>ecological metagenomes</taxon>
    </lineage>
</organism>
<dbReference type="SUPFAM" id="SSF56935">
    <property type="entry name" value="Porins"/>
    <property type="match status" value="1"/>
</dbReference>
<evidence type="ECO:0008006" key="2">
    <source>
        <dbReference type="Google" id="ProtNLM"/>
    </source>
</evidence>
<dbReference type="EMBL" id="VSSQ01003946">
    <property type="protein sequence ID" value="MPM23049.1"/>
    <property type="molecule type" value="Genomic_DNA"/>
</dbReference>